<dbReference type="GeneID" id="17350322"/>
<dbReference type="EMBL" id="GL433871">
    <property type="protein sequence ID" value="EFN50892.1"/>
    <property type="molecule type" value="Genomic_DNA"/>
</dbReference>
<gene>
    <name evidence="3" type="ORF">CHLNCDRAFT_28593</name>
</gene>
<dbReference type="RefSeq" id="XP_005842994.1">
    <property type="nucleotide sequence ID" value="XM_005842932.1"/>
</dbReference>
<sequence>EEDQQRKRQKKRRRHRERSLSDEDGEDSQKTLVELRSEQGVARGQNLQLEKDYLRLTALPSAVDVRPPEVLRQALELVKRRWTEGWDYKDCCNQLKSIRQDLTVQHIRTVLTVYETHGRIAIEVGDFAEYRQCHSVLQQLYADGVPGEHREFCAYGLLYAAATGRNVLAHEMTEAFSSSGSRLSASGGSSLAGDRFVRHALAVCRAYLNGDFVLYMRMYKDAPRMTPYLMDLLLAKLRVRAYQTVLAAFIPSVPLSALANWFGFQQKKEAAAFLRERGAVVVSGSLDIKESRAAQQQQQQEQQQEQK</sequence>
<proteinExistence type="predicted"/>
<evidence type="ECO:0000259" key="2">
    <source>
        <dbReference type="Pfam" id="PF03399"/>
    </source>
</evidence>
<dbReference type="AlphaFoldDB" id="E1ZTF2"/>
<dbReference type="InParanoid" id="E1ZTF2"/>
<dbReference type="KEGG" id="cvr:CHLNCDRAFT_28593"/>
<dbReference type="eggNOG" id="KOG1861">
    <property type="taxonomic scope" value="Eukaryota"/>
</dbReference>
<dbReference type="Proteomes" id="UP000008141">
    <property type="component" value="Unassembled WGS sequence"/>
</dbReference>
<protein>
    <recommendedName>
        <fullName evidence="2">SAC3/GANP/THP3 conserved domain-containing protein</fullName>
    </recommendedName>
</protein>
<feature type="non-terminal residue" evidence="3">
    <location>
        <position position="1"/>
    </location>
</feature>
<dbReference type="PANTHER" id="PTHR12436:SF4">
    <property type="entry name" value="LEUKOCYTE RECEPTOR CLUSTER MEMBER 8"/>
    <property type="match status" value="1"/>
</dbReference>
<dbReference type="PANTHER" id="PTHR12436">
    <property type="entry name" value="80 KDA MCM3-ASSOCIATED PROTEIN"/>
    <property type="match status" value="1"/>
</dbReference>
<feature type="compositionally biased region" description="Basic residues" evidence="1">
    <location>
        <begin position="7"/>
        <end position="17"/>
    </location>
</feature>
<dbReference type="Gene3D" id="1.25.40.990">
    <property type="match status" value="1"/>
</dbReference>
<dbReference type="STRING" id="554065.E1ZTF2"/>
<dbReference type="InterPro" id="IPR005062">
    <property type="entry name" value="SAC3/GANP/THP3_conserved"/>
</dbReference>
<evidence type="ECO:0000313" key="4">
    <source>
        <dbReference type="Proteomes" id="UP000008141"/>
    </source>
</evidence>
<reference evidence="3 4" key="1">
    <citation type="journal article" date="2010" name="Plant Cell">
        <title>The Chlorella variabilis NC64A genome reveals adaptation to photosymbiosis, coevolution with viruses, and cryptic sex.</title>
        <authorList>
            <person name="Blanc G."/>
            <person name="Duncan G."/>
            <person name="Agarkova I."/>
            <person name="Borodovsky M."/>
            <person name="Gurnon J."/>
            <person name="Kuo A."/>
            <person name="Lindquist E."/>
            <person name="Lucas S."/>
            <person name="Pangilinan J."/>
            <person name="Polle J."/>
            <person name="Salamov A."/>
            <person name="Terry A."/>
            <person name="Yamada T."/>
            <person name="Dunigan D.D."/>
            <person name="Grigoriev I.V."/>
            <person name="Claverie J.M."/>
            <person name="Van Etten J.L."/>
        </authorList>
    </citation>
    <scope>NUCLEOTIDE SEQUENCE [LARGE SCALE GENOMIC DNA]</scope>
    <source>
        <strain evidence="3 4">NC64A</strain>
    </source>
</reference>
<feature type="domain" description="SAC3/GANP/THP3 conserved" evidence="2">
    <location>
        <begin position="132"/>
        <end position="279"/>
    </location>
</feature>
<feature type="region of interest" description="Disordered" evidence="1">
    <location>
        <begin position="1"/>
        <end position="30"/>
    </location>
</feature>
<dbReference type="OrthoDB" id="199574at2759"/>
<organism evidence="4">
    <name type="scientific">Chlorella variabilis</name>
    <name type="common">Green alga</name>
    <dbReference type="NCBI Taxonomy" id="554065"/>
    <lineage>
        <taxon>Eukaryota</taxon>
        <taxon>Viridiplantae</taxon>
        <taxon>Chlorophyta</taxon>
        <taxon>core chlorophytes</taxon>
        <taxon>Trebouxiophyceae</taxon>
        <taxon>Chlorellales</taxon>
        <taxon>Chlorellaceae</taxon>
        <taxon>Chlorella clade</taxon>
        <taxon>Chlorella</taxon>
    </lineage>
</organism>
<evidence type="ECO:0000313" key="3">
    <source>
        <dbReference type="EMBL" id="EFN50892.1"/>
    </source>
</evidence>
<dbReference type="InterPro" id="IPR045107">
    <property type="entry name" value="SAC3/GANP/THP3"/>
</dbReference>
<name>E1ZTF2_CHLVA</name>
<dbReference type="Pfam" id="PF03399">
    <property type="entry name" value="SAC3_GANP"/>
    <property type="match status" value="1"/>
</dbReference>
<evidence type="ECO:0000256" key="1">
    <source>
        <dbReference type="SAM" id="MobiDB-lite"/>
    </source>
</evidence>
<keyword evidence="4" id="KW-1185">Reference proteome</keyword>
<accession>E1ZTF2</accession>
<dbReference type="GO" id="GO:0005634">
    <property type="term" value="C:nucleus"/>
    <property type="evidence" value="ECO:0007669"/>
    <property type="project" value="TreeGrafter"/>
</dbReference>